<organism evidence="1 2">
    <name type="scientific">Mycoplasmopsis agassizii</name>
    <dbReference type="NCBI Taxonomy" id="33922"/>
    <lineage>
        <taxon>Bacteria</taxon>
        <taxon>Bacillati</taxon>
        <taxon>Mycoplasmatota</taxon>
        <taxon>Mycoplasmoidales</taxon>
        <taxon>Metamycoplasmataceae</taxon>
        <taxon>Mycoplasmopsis</taxon>
    </lineage>
</organism>
<sequence>MMKLSKTKIKNYVFKNKIALGTSALVVAFSAAAVGIYFAVQNNKPEQVTPPINKPIELLREEQIFSDFHSEDFYKYVKIKDGDFYLEDNIIASFIKDQISRMAISYGWFTYEYQIVSPKVINLKLTWSDDDNNKISRVYNFEVSRSK</sequence>
<proteinExistence type="predicted"/>
<reference evidence="2" key="1">
    <citation type="submission" date="2017-08" db="EMBL/GenBank/DDBJ databases">
        <authorList>
            <person name="Alvarez-Ponce D."/>
            <person name="Weitzman C.L."/>
            <person name="Tillett R.L."/>
            <person name="Sandmeier F.C."/>
            <person name="Tracy C.R."/>
        </authorList>
    </citation>
    <scope>NUCLEOTIDE SEQUENCE [LARGE SCALE GENOMIC DNA]</scope>
    <source>
        <strain evidence="2">723</strain>
    </source>
</reference>
<comment type="caution">
    <text evidence="1">The sequence shown here is derived from an EMBL/GenBank/DDBJ whole genome shotgun (WGS) entry which is preliminary data.</text>
</comment>
<dbReference type="EMBL" id="NQNY01000002">
    <property type="protein sequence ID" value="PAK21705.1"/>
    <property type="molecule type" value="Genomic_DNA"/>
</dbReference>
<name>A0A269TLR5_9BACT</name>
<evidence type="ECO:0000313" key="1">
    <source>
        <dbReference type="EMBL" id="PAK21705.1"/>
    </source>
</evidence>
<gene>
    <name evidence="1" type="ORF">CJJ23_01040</name>
</gene>
<accession>A0A269TLR5</accession>
<protein>
    <submittedName>
        <fullName evidence="1">Uncharacterized protein</fullName>
    </submittedName>
</protein>
<dbReference type="Proteomes" id="UP000216943">
    <property type="component" value="Unassembled WGS sequence"/>
</dbReference>
<evidence type="ECO:0000313" key="2">
    <source>
        <dbReference type="Proteomes" id="UP000216943"/>
    </source>
</evidence>
<dbReference type="AlphaFoldDB" id="A0A269TLR5"/>
<dbReference type="NCBIfam" id="NF045957">
    <property type="entry name" value="MHO_1590_dom"/>
    <property type="match status" value="1"/>
</dbReference>